<feature type="transmembrane region" description="Helical" evidence="2">
    <location>
        <begin position="34"/>
        <end position="53"/>
    </location>
</feature>
<evidence type="ECO:0000313" key="5">
    <source>
        <dbReference type="Proteomes" id="UP001501645"/>
    </source>
</evidence>
<keyword evidence="5" id="KW-1185">Reference proteome</keyword>
<feature type="transmembrane region" description="Helical" evidence="2">
    <location>
        <begin position="134"/>
        <end position="152"/>
    </location>
</feature>
<dbReference type="InterPro" id="IPR000045">
    <property type="entry name" value="Prepilin_IV_endopep_pep"/>
</dbReference>
<feature type="transmembrane region" description="Helical" evidence="2">
    <location>
        <begin position="6"/>
        <end position="22"/>
    </location>
</feature>
<accession>A0ABP8ZP28</accession>
<proteinExistence type="inferred from homology"/>
<gene>
    <name evidence="4" type="ORF">GCM10023351_00150</name>
</gene>
<dbReference type="PANTHER" id="PTHR30487:SF0">
    <property type="entry name" value="PREPILIN LEADER PEPTIDASE_N-METHYLTRANSFERASE-RELATED"/>
    <property type="match status" value="1"/>
</dbReference>
<dbReference type="Gene3D" id="1.20.120.1220">
    <property type="match status" value="1"/>
</dbReference>
<feature type="transmembrane region" description="Helical" evidence="2">
    <location>
        <begin position="107"/>
        <end position="127"/>
    </location>
</feature>
<name>A0ABP8ZP28_9MICO</name>
<keyword evidence="2" id="KW-0472">Membrane</keyword>
<reference evidence="5" key="1">
    <citation type="journal article" date="2019" name="Int. J. Syst. Evol. Microbiol.">
        <title>The Global Catalogue of Microorganisms (GCM) 10K type strain sequencing project: providing services to taxonomists for standard genome sequencing and annotation.</title>
        <authorList>
            <consortium name="The Broad Institute Genomics Platform"/>
            <consortium name="The Broad Institute Genome Sequencing Center for Infectious Disease"/>
            <person name="Wu L."/>
            <person name="Ma J."/>
        </authorList>
    </citation>
    <scope>NUCLEOTIDE SEQUENCE [LARGE SCALE GENOMIC DNA]</scope>
    <source>
        <strain evidence="5">JCM 18537</strain>
    </source>
</reference>
<feature type="domain" description="Prepilin type IV endopeptidase peptidase" evidence="3">
    <location>
        <begin position="16"/>
        <end position="122"/>
    </location>
</feature>
<protein>
    <recommendedName>
        <fullName evidence="3">Prepilin type IV endopeptidase peptidase domain-containing protein</fullName>
    </recommendedName>
</protein>
<comment type="similarity">
    <text evidence="1">Belongs to the peptidase A24 family.</text>
</comment>
<evidence type="ECO:0000313" key="4">
    <source>
        <dbReference type="EMBL" id="GAA4761771.1"/>
    </source>
</evidence>
<dbReference type="Proteomes" id="UP001501645">
    <property type="component" value="Unassembled WGS sequence"/>
</dbReference>
<dbReference type="EMBL" id="BAABKO010000001">
    <property type="protein sequence ID" value="GAA4761771.1"/>
    <property type="molecule type" value="Genomic_DNA"/>
</dbReference>
<sequence length="154" mass="15748">MHLLVVAVLYTGFLGVGAWLIWIDIQEHRLPNRVVLPATGALVVVLAAAAFAAGDALPFGRALAGGIALGAFYAVLRTVQPHGLGGGDVKLSLLVGVFLGWHGWVPLVVGGAAAFLLGGAWALVLLATRRADPATAIAFGPWMVVGAWAGLLPA</sequence>
<evidence type="ECO:0000259" key="3">
    <source>
        <dbReference type="Pfam" id="PF01478"/>
    </source>
</evidence>
<organism evidence="4 5">
    <name type="scientific">Microbacterium gilvum</name>
    <dbReference type="NCBI Taxonomy" id="1336204"/>
    <lineage>
        <taxon>Bacteria</taxon>
        <taxon>Bacillati</taxon>
        <taxon>Actinomycetota</taxon>
        <taxon>Actinomycetes</taxon>
        <taxon>Micrococcales</taxon>
        <taxon>Microbacteriaceae</taxon>
        <taxon>Microbacterium</taxon>
    </lineage>
</organism>
<keyword evidence="2" id="KW-0812">Transmembrane</keyword>
<dbReference type="Pfam" id="PF01478">
    <property type="entry name" value="Peptidase_A24"/>
    <property type="match status" value="1"/>
</dbReference>
<comment type="caution">
    <text evidence="4">The sequence shown here is derived from an EMBL/GenBank/DDBJ whole genome shotgun (WGS) entry which is preliminary data.</text>
</comment>
<keyword evidence="2" id="KW-1133">Transmembrane helix</keyword>
<dbReference type="PANTHER" id="PTHR30487">
    <property type="entry name" value="TYPE 4 PREPILIN-LIKE PROTEINS LEADER PEPTIDE-PROCESSING ENZYME"/>
    <property type="match status" value="1"/>
</dbReference>
<dbReference type="RefSeq" id="WP_345434663.1">
    <property type="nucleotide sequence ID" value="NZ_BAABKO010000001.1"/>
</dbReference>
<dbReference type="InterPro" id="IPR050882">
    <property type="entry name" value="Prepilin_peptidase/N-MTase"/>
</dbReference>
<evidence type="ECO:0000256" key="1">
    <source>
        <dbReference type="ARBA" id="ARBA00005801"/>
    </source>
</evidence>
<evidence type="ECO:0000256" key="2">
    <source>
        <dbReference type="SAM" id="Phobius"/>
    </source>
</evidence>